<dbReference type="Proteomes" id="UP000799438">
    <property type="component" value="Unassembled WGS sequence"/>
</dbReference>
<accession>A0A6A6B0Z7</accession>
<proteinExistence type="predicted"/>
<dbReference type="GeneID" id="54300986"/>
<sequence>MTKAVSVYGLPTQPRPWPCKELPNIQPRLMGNLGRGHEPLGLLPGKEQRSVRRSLSMLYAGASTTRIYHMPPAPDPTNPGSNHLQISTWIWKTMIYPKILLEQRRYTPIPTNKANDHQFAWLYARNTQQQHFSQPLKPQRPQSFQKSNNKPIVARQSNPESIKSSKQNRQRQSAATEVSQILSDPELLLSYRIHVNTATR</sequence>
<evidence type="ECO:0000313" key="3">
    <source>
        <dbReference type="Proteomes" id="UP000799438"/>
    </source>
</evidence>
<dbReference type="RefSeq" id="XP_033393554.1">
    <property type="nucleotide sequence ID" value="XM_033543489.1"/>
</dbReference>
<gene>
    <name evidence="2" type="ORF">K452DRAFT_311977</name>
</gene>
<evidence type="ECO:0000256" key="1">
    <source>
        <dbReference type="SAM" id="MobiDB-lite"/>
    </source>
</evidence>
<dbReference type="EMBL" id="ML995499">
    <property type="protein sequence ID" value="KAF2137839.1"/>
    <property type="molecule type" value="Genomic_DNA"/>
</dbReference>
<reference evidence="2" key="1">
    <citation type="journal article" date="2020" name="Stud. Mycol.">
        <title>101 Dothideomycetes genomes: a test case for predicting lifestyles and emergence of pathogens.</title>
        <authorList>
            <person name="Haridas S."/>
            <person name="Albert R."/>
            <person name="Binder M."/>
            <person name="Bloem J."/>
            <person name="Labutti K."/>
            <person name="Salamov A."/>
            <person name="Andreopoulos B."/>
            <person name="Baker S."/>
            <person name="Barry K."/>
            <person name="Bills G."/>
            <person name="Bluhm B."/>
            <person name="Cannon C."/>
            <person name="Castanera R."/>
            <person name="Culley D."/>
            <person name="Daum C."/>
            <person name="Ezra D."/>
            <person name="Gonzalez J."/>
            <person name="Henrissat B."/>
            <person name="Kuo A."/>
            <person name="Liang C."/>
            <person name="Lipzen A."/>
            <person name="Lutzoni F."/>
            <person name="Magnuson J."/>
            <person name="Mondo S."/>
            <person name="Nolan M."/>
            <person name="Ohm R."/>
            <person name="Pangilinan J."/>
            <person name="Park H.-J."/>
            <person name="Ramirez L."/>
            <person name="Alfaro M."/>
            <person name="Sun H."/>
            <person name="Tritt A."/>
            <person name="Yoshinaga Y."/>
            <person name="Zwiers L.-H."/>
            <person name="Turgeon B."/>
            <person name="Goodwin S."/>
            <person name="Spatafora J."/>
            <person name="Crous P."/>
            <person name="Grigoriev I."/>
        </authorList>
    </citation>
    <scope>NUCLEOTIDE SEQUENCE</scope>
    <source>
        <strain evidence="2">CBS 121167</strain>
    </source>
</reference>
<name>A0A6A6B0Z7_9PEZI</name>
<evidence type="ECO:0000313" key="2">
    <source>
        <dbReference type="EMBL" id="KAF2137839.1"/>
    </source>
</evidence>
<keyword evidence="3" id="KW-1185">Reference proteome</keyword>
<feature type="region of interest" description="Disordered" evidence="1">
    <location>
        <begin position="130"/>
        <end position="178"/>
    </location>
</feature>
<organism evidence="2 3">
    <name type="scientific">Aplosporella prunicola CBS 121167</name>
    <dbReference type="NCBI Taxonomy" id="1176127"/>
    <lineage>
        <taxon>Eukaryota</taxon>
        <taxon>Fungi</taxon>
        <taxon>Dikarya</taxon>
        <taxon>Ascomycota</taxon>
        <taxon>Pezizomycotina</taxon>
        <taxon>Dothideomycetes</taxon>
        <taxon>Dothideomycetes incertae sedis</taxon>
        <taxon>Botryosphaeriales</taxon>
        <taxon>Aplosporellaceae</taxon>
        <taxon>Aplosporella</taxon>
    </lineage>
</organism>
<feature type="compositionally biased region" description="Polar residues" evidence="1">
    <location>
        <begin position="140"/>
        <end position="178"/>
    </location>
</feature>
<protein>
    <submittedName>
        <fullName evidence="2">Uncharacterized protein</fullName>
    </submittedName>
</protein>
<dbReference type="AlphaFoldDB" id="A0A6A6B0Z7"/>